<dbReference type="PANTHER" id="PTHR40940:SF1">
    <property type="entry name" value="PROTEIN BATD"/>
    <property type="match status" value="1"/>
</dbReference>
<comment type="caution">
    <text evidence="4">The sequence shown here is derived from an EMBL/GenBank/DDBJ whole genome shotgun (WGS) entry which is preliminary data.</text>
</comment>
<keyword evidence="3" id="KW-0732">Signal</keyword>
<feature type="region of interest" description="Disordered" evidence="1">
    <location>
        <begin position="390"/>
        <end position="411"/>
    </location>
</feature>
<dbReference type="OrthoDB" id="5293418at2"/>
<sequence length="588" mass="62883">MRARFRRVAIRLAAVPALALGLACAAFADTRATLSRDAIALDETVTLTLDTDIARGLPDLAPLNRDFVVVRMDSGRQFSLSNGRIRSSQRFAIELRPRRVGVLPLPAIAIGQQRSQPLRLTVAAATAVSSPPPADDGGARGPVFVETELSDSAPYVQQSVGVTVRLHYALDLFNGELRQPDPEGASLTSAGHDSRTVRVVGGREYRVLERHYLLVPERSGVLRLPGAGFQGEGERGFFDGLFGDGRETIRANAAPRTLRVRPMPVAAREPWLPARSVSMRVAPPPAQAKAGEAFDVVVELRADGATAAQLPALEMRATGEAQVFAEPARPTENFVDGRPRVVMTRRFSVVPSAAGVLELRMMPVPWWDVAADAPRDAGALPIRVRVAGSPAAGTANGAAPPTPARRDDDVAKTSPLPAMRWPWRAGGIVALALALLALAAWRLVRRARGQAAGWRELAPEPIRKLVRRACAAGADTAQHASSTEMQRPAGHAGRAEWRAALAAGDLAALARLLPALAEPPAASLGEARARLAAADQRHAVDLLECARWADGDAESARRALRAAFARGPRWRPPARVAKPLLPPLYPER</sequence>
<feature type="compositionally biased region" description="Low complexity" evidence="1">
    <location>
        <begin position="390"/>
        <end position="399"/>
    </location>
</feature>
<evidence type="ECO:0000256" key="1">
    <source>
        <dbReference type="SAM" id="MobiDB-lite"/>
    </source>
</evidence>
<protein>
    <submittedName>
        <fullName evidence="4">Protein BatD</fullName>
    </submittedName>
</protein>
<gene>
    <name evidence="4" type="ORF">EBB59_05155</name>
</gene>
<keyword evidence="5" id="KW-1185">Reference proteome</keyword>
<dbReference type="Proteomes" id="UP000275012">
    <property type="component" value="Unassembled WGS sequence"/>
</dbReference>
<feature type="chain" id="PRO_5018041442" evidence="3">
    <location>
        <begin position="29"/>
        <end position="588"/>
    </location>
</feature>
<dbReference type="InterPro" id="IPR025738">
    <property type="entry name" value="BatD"/>
</dbReference>
<keyword evidence="2" id="KW-0472">Membrane</keyword>
<keyword evidence="2" id="KW-0812">Transmembrane</keyword>
<dbReference type="PANTHER" id="PTHR40940">
    <property type="entry name" value="PROTEIN BATD-RELATED"/>
    <property type="match status" value="1"/>
</dbReference>
<feature type="transmembrane region" description="Helical" evidence="2">
    <location>
        <begin position="421"/>
        <end position="441"/>
    </location>
</feature>
<evidence type="ECO:0000313" key="5">
    <source>
        <dbReference type="Proteomes" id="UP000275012"/>
    </source>
</evidence>
<dbReference type="AlphaFoldDB" id="A0A3M2HZI6"/>
<proteinExistence type="predicted"/>
<dbReference type="Pfam" id="PF13584">
    <property type="entry name" value="BatD"/>
    <property type="match status" value="1"/>
</dbReference>
<keyword evidence="2" id="KW-1133">Transmembrane helix</keyword>
<feature type="signal peptide" evidence="3">
    <location>
        <begin position="1"/>
        <end position="28"/>
    </location>
</feature>
<evidence type="ECO:0000313" key="4">
    <source>
        <dbReference type="EMBL" id="RMH93283.1"/>
    </source>
</evidence>
<dbReference type="EMBL" id="RFLY01000006">
    <property type="protein sequence ID" value="RMH93283.1"/>
    <property type="molecule type" value="Genomic_DNA"/>
</dbReference>
<accession>A0A3M2HZI6</accession>
<evidence type="ECO:0000256" key="2">
    <source>
        <dbReference type="SAM" id="Phobius"/>
    </source>
</evidence>
<name>A0A3M2HZI6_9GAMM</name>
<evidence type="ECO:0000256" key="3">
    <source>
        <dbReference type="SAM" id="SignalP"/>
    </source>
</evidence>
<reference evidence="4 5" key="1">
    <citation type="submission" date="2018-10" db="EMBL/GenBank/DDBJ databases">
        <title>Proposal of Lysobacter pythonis sp. nov. isolated from royal pythons (Python regius).</title>
        <authorList>
            <person name="Hans-Juergen B."/>
            <person name="Huptas C."/>
            <person name="Sandra B."/>
            <person name="Igor L."/>
            <person name="Joachim S."/>
            <person name="Siegfried S."/>
            <person name="Mareike W."/>
            <person name="Peter K."/>
        </authorList>
    </citation>
    <scope>NUCLEOTIDE SEQUENCE [LARGE SCALE GENOMIC DNA]</scope>
    <source>
        <strain evidence="4 5">4284/11</strain>
    </source>
</reference>
<dbReference type="RefSeq" id="WP_122101087.1">
    <property type="nucleotide sequence ID" value="NZ_RFLY01000006.1"/>
</dbReference>
<organism evidence="4 5">
    <name type="scientific">Solilutibacter pythonis</name>
    <dbReference type="NCBI Taxonomy" id="2483112"/>
    <lineage>
        <taxon>Bacteria</taxon>
        <taxon>Pseudomonadati</taxon>
        <taxon>Pseudomonadota</taxon>
        <taxon>Gammaproteobacteria</taxon>
        <taxon>Lysobacterales</taxon>
        <taxon>Lysobacteraceae</taxon>
        <taxon>Solilutibacter</taxon>
    </lineage>
</organism>
<dbReference type="PROSITE" id="PS51257">
    <property type="entry name" value="PROKAR_LIPOPROTEIN"/>
    <property type="match status" value="1"/>
</dbReference>